<protein>
    <recommendedName>
        <fullName evidence="3">Acetone carboxylase</fullName>
    </recommendedName>
</protein>
<organism evidence="1 2">
    <name type="scientific">Actinocorallia aurantiaca</name>
    <dbReference type="NCBI Taxonomy" id="46204"/>
    <lineage>
        <taxon>Bacteria</taxon>
        <taxon>Bacillati</taxon>
        <taxon>Actinomycetota</taxon>
        <taxon>Actinomycetes</taxon>
        <taxon>Streptosporangiales</taxon>
        <taxon>Thermomonosporaceae</taxon>
        <taxon>Actinocorallia</taxon>
    </lineage>
</organism>
<sequence>MKDSDLICSAKDCRTTAVWGLRWNNPKIHTPERRKVWLACDEHRDGLSSFLDRRGFLKDAVPVDGLAPTDG</sequence>
<keyword evidence="2" id="KW-1185">Reference proteome</keyword>
<accession>A0ABN3UDJ7</accession>
<reference evidence="1 2" key="1">
    <citation type="journal article" date="2019" name="Int. J. Syst. Evol. Microbiol.">
        <title>The Global Catalogue of Microorganisms (GCM) 10K type strain sequencing project: providing services to taxonomists for standard genome sequencing and annotation.</title>
        <authorList>
            <consortium name="The Broad Institute Genomics Platform"/>
            <consortium name="The Broad Institute Genome Sequencing Center for Infectious Disease"/>
            <person name="Wu L."/>
            <person name="Ma J."/>
        </authorList>
    </citation>
    <scope>NUCLEOTIDE SEQUENCE [LARGE SCALE GENOMIC DNA]</scope>
    <source>
        <strain evidence="1 2">JCM 8201</strain>
    </source>
</reference>
<evidence type="ECO:0008006" key="3">
    <source>
        <dbReference type="Google" id="ProtNLM"/>
    </source>
</evidence>
<dbReference type="RefSeq" id="WP_344452513.1">
    <property type="nucleotide sequence ID" value="NZ_BAAATZ010000019.1"/>
</dbReference>
<name>A0ABN3UDJ7_9ACTN</name>
<proteinExistence type="predicted"/>
<evidence type="ECO:0000313" key="2">
    <source>
        <dbReference type="Proteomes" id="UP001501842"/>
    </source>
</evidence>
<evidence type="ECO:0000313" key="1">
    <source>
        <dbReference type="EMBL" id="GAA2730657.1"/>
    </source>
</evidence>
<dbReference type="EMBL" id="BAAATZ010000019">
    <property type="protein sequence ID" value="GAA2730657.1"/>
    <property type="molecule type" value="Genomic_DNA"/>
</dbReference>
<comment type="caution">
    <text evidence="1">The sequence shown here is derived from an EMBL/GenBank/DDBJ whole genome shotgun (WGS) entry which is preliminary data.</text>
</comment>
<gene>
    <name evidence="1" type="ORF">GCM10010439_44190</name>
</gene>
<dbReference type="Proteomes" id="UP001501842">
    <property type="component" value="Unassembled WGS sequence"/>
</dbReference>